<dbReference type="InterPro" id="IPR012674">
    <property type="entry name" value="Calycin"/>
</dbReference>
<dbReference type="SUPFAM" id="SSF50814">
    <property type="entry name" value="Lipocalins"/>
    <property type="match status" value="1"/>
</dbReference>
<comment type="similarity">
    <text evidence="1">Belongs to the calycin superfamily. Fatty-acid binding protein (FABP) family.</text>
</comment>
<keyword evidence="4" id="KW-1185">Reference proteome</keyword>
<evidence type="ECO:0000313" key="4">
    <source>
        <dbReference type="Proteomes" id="UP000789390"/>
    </source>
</evidence>
<reference evidence="3" key="1">
    <citation type="submission" date="2021-11" db="EMBL/GenBank/DDBJ databases">
        <authorList>
            <person name="Schell T."/>
        </authorList>
    </citation>
    <scope>NUCLEOTIDE SEQUENCE</scope>
    <source>
        <strain evidence="3">M5</strain>
    </source>
</reference>
<proteinExistence type="inferred from homology"/>
<comment type="caution">
    <text evidence="3">The sequence shown here is derived from an EMBL/GenBank/DDBJ whole genome shotgun (WGS) entry which is preliminary data.</text>
</comment>
<organism evidence="3 4">
    <name type="scientific">Daphnia galeata</name>
    <dbReference type="NCBI Taxonomy" id="27404"/>
    <lineage>
        <taxon>Eukaryota</taxon>
        <taxon>Metazoa</taxon>
        <taxon>Ecdysozoa</taxon>
        <taxon>Arthropoda</taxon>
        <taxon>Crustacea</taxon>
        <taxon>Branchiopoda</taxon>
        <taxon>Diplostraca</taxon>
        <taxon>Cladocera</taxon>
        <taxon>Anomopoda</taxon>
        <taxon>Daphniidae</taxon>
        <taxon>Daphnia</taxon>
    </lineage>
</organism>
<dbReference type="Pfam" id="PF14651">
    <property type="entry name" value="Lipocalin_7"/>
    <property type="match status" value="1"/>
</dbReference>
<dbReference type="Gene3D" id="2.40.128.20">
    <property type="match status" value="1"/>
</dbReference>
<dbReference type="OrthoDB" id="354351at2759"/>
<accession>A0A8J2RMX3</accession>
<dbReference type="CDD" id="cd00742">
    <property type="entry name" value="FABP"/>
    <property type="match status" value="1"/>
</dbReference>
<dbReference type="InterPro" id="IPR000463">
    <property type="entry name" value="Fatty_acid-bd"/>
</dbReference>
<name>A0A8J2RMX3_9CRUS</name>
<dbReference type="PANTHER" id="PTHR11955">
    <property type="entry name" value="FATTY ACID BINDING PROTEIN"/>
    <property type="match status" value="1"/>
</dbReference>
<protein>
    <submittedName>
        <fullName evidence="3">Uncharacterized protein</fullName>
    </submittedName>
</protein>
<evidence type="ECO:0000313" key="3">
    <source>
        <dbReference type="EMBL" id="CAH0105581.1"/>
    </source>
</evidence>
<evidence type="ECO:0000256" key="2">
    <source>
        <dbReference type="ARBA" id="ARBA00023121"/>
    </source>
</evidence>
<evidence type="ECO:0000256" key="1">
    <source>
        <dbReference type="ARBA" id="ARBA00008390"/>
    </source>
</evidence>
<dbReference type="PRINTS" id="PR00178">
    <property type="entry name" value="FATTYACIDBP"/>
</dbReference>
<gene>
    <name evidence="3" type="ORF">DGAL_LOCUS8637</name>
</gene>
<keyword evidence="2" id="KW-0446">Lipid-binding</keyword>
<dbReference type="AlphaFoldDB" id="A0A8J2RMX3"/>
<sequence>MDCTRLPHSISYHQSDLSLILPLRPLLRKIMAELSGKFQLSDADEDNFDKIMAAVGVPEEKRARGRAMRPTIQYSRNGDDYTMTYITGDGRELAHTFQLGVELEETTMDGRKVLSTYKRDGKNMIQHEKQDNGLVIVYEREIMGEELHVKISCGDLKAHRVFKKL</sequence>
<dbReference type="Proteomes" id="UP000789390">
    <property type="component" value="Unassembled WGS sequence"/>
</dbReference>
<dbReference type="GO" id="GO:0008289">
    <property type="term" value="F:lipid binding"/>
    <property type="evidence" value="ECO:0007669"/>
    <property type="project" value="UniProtKB-KW"/>
</dbReference>
<dbReference type="InterPro" id="IPR031259">
    <property type="entry name" value="ILBP"/>
</dbReference>
<dbReference type="EMBL" id="CAKKLH010000190">
    <property type="protein sequence ID" value="CAH0105581.1"/>
    <property type="molecule type" value="Genomic_DNA"/>
</dbReference>